<dbReference type="PATRIC" id="fig|1618673.3.peg.6"/>
<dbReference type="Pfam" id="PF03534">
    <property type="entry name" value="SpvB"/>
    <property type="match status" value="1"/>
</dbReference>
<accession>A0A0G1WHL8</accession>
<dbReference type="Gene3D" id="2.130.10.130">
    <property type="entry name" value="Integrin alpha, N-terminal"/>
    <property type="match status" value="2"/>
</dbReference>
<keyword evidence="2" id="KW-0964">Secreted</keyword>
<keyword evidence="3" id="KW-0732">Signal</keyword>
<dbReference type="InterPro" id="IPR022385">
    <property type="entry name" value="Rhs_assc_core"/>
</dbReference>
<dbReference type="NCBIfam" id="TIGR01643">
    <property type="entry name" value="YD_repeat_2x"/>
    <property type="match status" value="2"/>
</dbReference>
<keyword evidence="4" id="KW-0843">Virulence</keyword>
<evidence type="ECO:0000313" key="5">
    <source>
        <dbReference type="EMBL" id="KKW18095.1"/>
    </source>
</evidence>
<sequence>MFSEFVHMQANHFLLKVFLVLWFIGGSYSVPVLVHAEEEDPVFPEYSYRQTVLSTRDRIGGFNHTIPIETPPGRDELQPDLQLTYNSQDILINNLFGYGWSVNVPYIQRINKKGSESLYSDYYFFSSLDGELATTTGIATTTSFAPRVENGSFLSYSLTNNVWTIYDKKGTRYSFGITTNSRQDNPSDSSEVYTWFLEEVRDTNDNYVKYEYDKDNGQVYPSTITYTGHGTTDGPFAIDFLRTSRTDVATSTAPGFEVISKYVINEIDVQISGTTTRKYELSHSTGESGERLLLQSITETGYADDGALTTLPVSTFSYATSTKTWTENGNFTIPFVFDTSGTEDQGVRLGDVNGDGLLDIIRSSYNGTNIKEVYINDGDGTGWTLDNNYSIPINFSEYSDMGVILDDVNGDGLVDILQSFISFTSQEYNRLYLNKGDGTGWELQASTTIPVTFLNYRTYLGVQLGDVNGDGLTDLVQSAVDGTHYHDGVYLNDGDGTGWTLDSNYSSMPLYFNDPGDTGARLVDVNNDGLADILYSKDPYGVPGRESAIYLNKGDGTGWDLVSTTTLPFAFVASNLDHGTRLADINDDGLIDVVYSNNSSAYPGFEQGVYINNGKLEWGEDEDTDYVLPAVEFAYNGYDNGLRILDIDGDRLPDFVRAFYDSSDHKAAYVHDGLSADLVERVATSEGAITTVIYKGTPEYQSGGVPANGQLPLVLTTVESVGISDGFGNVATTTYSYGGGLYYFNDSYDRKFAGFATTTTTNAAGHVTKEHAHQGDASNSSQGEYNDHVSKIGKVYRTEEYDDSSNLYRKTITEWDKYNQGTDRDFVKKAQVVTFSYDGDGDHKDKAESFTSSNTNGNLTQKIEWGEVTGSDDGTFTDTGSDKRTTDISYATDGTYVVGLPSQETITNQSGTKVKEARHYYDGLTLGNADEGNETKTSNWKTGTTYLDTLYSYNSYGLVATSTDPRGNSTGYVYDPFNLYVATTTNAVGHITGRTYDYSSGKTKLTVDPNGLQFEITYDGLDRPLTEKQPDISTPSTLVNKKTYSYTDTVGSRKVLETNYLDSSVDFTLYTYLDGLDRKIQTRKEAEISNEFSVKDFAYNNLGLLQKEPLPYFSSGSSKTTASTNTVLYSSYLYDPLKRITAIGTAVGTTTNTYDQWVTTVADPESNYKDLTHDAYGNLAQVVEHEGINNYTTLYTYDAVNDLATTTDADGNIRRFTYDGLGRRLSAEDLHDTADGTYGSWIYTYDDAGNLTSRIDPKSQTVNFTYDDINRALTENYTGGVGTEVTYTYDSCTNGIGRLCSAVMLGSATTTLTYNALGLIATSTKTISGTAYATGFTYDRQGNTSLLSYPNAAQTRYTYNTAGLLEKVEHKGNGEPSFATIINKVDYSPTEAVSFKQFGNAVESTYTYDATKLYRLTNIFTIASSTWQGGGPLGVLDWAHFATSPLQSILARATLQPLAVQLLLEEGGVDLLLTEQGTTTTPEVLTVEEPTATTTSEETATTSTEFLTNKETTATTTESTITISTTTPSAPEQAPEMAAEEVTSAEESSEKIAEEQIVTELPRESVGTFVEVPGLRTPNSESYRRINAGGSEFKTKFYAGDVYYKSSSTELFEPIDTTLTAKSPGGWEMNKAEYQATLPHRLSEAPITFRNNRLNLTISTPAEKLAPNSGYGTLMQNSDERAVRYADALGFGIDLEIELTNEALYKNVVINDLGSLGDIEGKEHVEFPFTLTIEEGVSVLVNGEELKDGTSVTTDREAVIVGAEGQKIYLWSPIARDSARHLTNISIRYERVGNTMYLIKIVPAQWLRDVTYPVRTDTVVSYYSNSGGDGEIYKGGSLNWNTEHDATSGTADGSGTTAYTYSEHDGSTYWLGRTALPFDTSGLPDGATITNVNLKVYVSAKSDGDNDGSDFIRVVQNTTASATALANGDYDQIGAIDNPTAGATDTDITGVSTGGYLTINLNSTGRGWVSKTSYTKLGLREGHDATDAAPTSGTGITGLQIRTANYTGTASDPILEVTYTEGSNSAPTAPTSLLAEGETNPTNISDPTPEFSAIYNDPDSGDLANRYRIQVATSSSFVSTYWDSGTTTMATTTAGNRSSDLSYAGSALASSTTYYWRIKFSDDDGATGAWSTTTSTFSLAASGGGGGLAEILQNIFYTYDNVGNITNITDYSDTGTGKVVLFGYDDLYRLTSASTTAASSTPFSHSYAYSAIGNITSKSDIGSYTYGETGYANPHAVTQVANGLATTTYSYDNNGNITGAGNWTYTWDYRNRLAASGNGSATTTYGYDHENQRVKKATGGITTAYPNKYFNTTGATSTAHIFTPSGEMIATVELVSSGGGGTPTTTSFYAGSGGDGEIYKGGSSNWTIEHDATSGTAEGSATTAYTYVEHDGSTYWIARTALPFDTSSIPDNATITAATLKVYVDAKSDGDNDGSDFVRVVQNTTASATALADGDYDQIGSIDNPTAGASDTDITGVSTGAYLSIPLNATGLGWISKTSYTKLGLREGHDATDVAPGNSTGITGLQIRTADYTGTASDPILEITYETGGGATSTATTTSYMHGDHLGGMNVSSDENGLVREVVDYYPYGTQRVSKTFNATPEQRKFSGLEYDSESDLTYASARYYDQDIGKFLSQDPVFINLGVDERTQAALANPQLQNAYSYGANNPVKNTDKEGEFIDTALDIAFIGYDLYSLGRAALTGGDVKTEAAALAADVAGAFIPFGTGFGLGVRAIRAADNAADAARAAQRLPDSALVCRGGTCSTNQFKNAKGATLDASGKLEGVSVNSGADASLLDLTRSLPHNQVGVTTVGDVRKIGGDVLPSPRLNGSNPNPFHSTLQGVTPQQAEQLFKPTVPNPSR</sequence>
<dbReference type="InterPro" id="IPR013517">
    <property type="entry name" value="FG-GAP"/>
</dbReference>
<protein>
    <submittedName>
        <fullName evidence="5">NHL/RHS/YD repeat protein</fullName>
    </submittedName>
</protein>
<dbReference type="SUPFAM" id="SSF69318">
    <property type="entry name" value="Integrin alpha N-terminal domain"/>
    <property type="match status" value="2"/>
</dbReference>
<dbReference type="NCBIfam" id="TIGR03696">
    <property type="entry name" value="Rhs_assc_core"/>
    <property type="match status" value="1"/>
</dbReference>
<dbReference type="PANTHER" id="PTHR32305">
    <property type="match status" value="1"/>
</dbReference>
<evidence type="ECO:0000313" key="6">
    <source>
        <dbReference type="Proteomes" id="UP000034120"/>
    </source>
</evidence>
<reference evidence="5 6" key="1">
    <citation type="journal article" date="2015" name="Nature">
        <title>rRNA introns, odd ribosomes, and small enigmatic genomes across a large radiation of phyla.</title>
        <authorList>
            <person name="Brown C.T."/>
            <person name="Hug L.A."/>
            <person name="Thomas B.C."/>
            <person name="Sharon I."/>
            <person name="Castelle C.J."/>
            <person name="Singh A."/>
            <person name="Wilkins M.J."/>
            <person name="Williams K.H."/>
            <person name="Banfield J.F."/>
        </authorList>
    </citation>
    <scope>NUCLEOTIDE SEQUENCE [LARGE SCALE GENOMIC DNA]</scope>
</reference>
<dbReference type="InterPro" id="IPR006530">
    <property type="entry name" value="YD"/>
</dbReference>
<gene>
    <name evidence="5" type="ORF">UY57_C0001G0005</name>
</gene>
<dbReference type="Gene3D" id="2.180.10.10">
    <property type="entry name" value="RHS repeat-associated core"/>
    <property type="match status" value="4"/>
</dbReference>
<evidence type="ECO:0000256" key="3">
    <source>
        <dbReference type="ARBA" id="ARBA00022729"/>
    </source>
</evidence>
<dbReference type="GO" id="GO:0005737">
    <property type="term" value="C:cytoplasm"/>
    <property type="evidence" value="ECO:0007669"/>
    <property type="project" value="InterPro"/>
</dbReference>
<dbReference type="Pfam" id="PF25788">
    <property type="entry name" value="Ig_Rha78A_N"/>
    <property type="match status" value="1"/>
</dbReference>
<evidence type="ECO:0000256" key="1">
    <source>
        <dbReference type="ARBA" id="ARBA00004613"/>
    </source>
</evidence>
<comment type="subcellular location">
    <subcellularLocation>
        <location evidence="1">Secreted</location>
    </subcellularLocation>
</comment>
<dbReference type="InterPro" id="IPR031325">
    <property type="entry name" value="RHS_repeat"/>
</dbReference>
<evidence type="ECO:0000256" key="2">
    <source>
        <dbReference type="ARBA" id="ARBA00022525"/>
    </source>
</evidence>
<organism evidence="5 6">
    <name type="scientific">Candidatus Kaiserbacteria bacterium GW2011_GWB1_50_17</name>
    <dbReference type="NCBI Taxonomy" id="1618673"/>
    <lineage>
        <taxon>Bacteria</taxon>
        <taxon>Candidatus Kaiseribacteriota</taxon>
    </lineage>
</organism>
<comment type="caution">
    <text evidence="5">The sequence shown here is derived from an EMBL/GenBank/DDBJ whole genome shotgun (WGS) entry which is preliminary data.</text>
</comment>
<dbReference type="Pfam" id="PF13517">
    <property type="entry name" value="FG-GAP_3"/>
    <property type="match status" value="2"/>
</dbReference>
<dbReference type="PANTHER" id="PTHR32305:SF15">
    <property type="entry name" value="PROTEIN RHSA-RELATED"/>
    <property type="match status" value="1"/>
</dbReference>
<dbReference type="Proteomes" id="UP000034120">
    <property type="component" value="Unassembled WGS sequence"/>
</dbReference>
<dbReference type="InterPro" id="IPR050708">
    <property type="entry name" value="T6SS_VgrG/RHS"/>
</dbReference>
<name>A0A0G1WHL8_9BACT</name>
<proteinExistence type="predicted"/>
<evidence type="ECO:0000256" key="4">
    <source>
        <dbReference type="ARBA" id="ARBA00023026"/>
    </source>
</evidence>
<dbReference type="InterPro" id="IPR028994">
    <property type="entry name" value="Integrin_alpha_N"/>
</dbReference>
<dbReference type="Gene3D" id="2.60.40.10">
    <property type="entry name" value="Immunoglobulins"/>
    <property type="match status" value="1"/>
</dbReference>
<dbReference type="InterPro" id="IPR003284">
    <property type="entry name" value="Sal_SpvB"/>
</dbReference>
<dbReference type="EMBL" id="LCQM01000001">
    <property type="protein sequence ID" value="KKW18095.1"/>
    <property type="molecule type" value="Genomic_DNA"/>
</dbReference>
<dbReference type="InterPro" id="IPR013783">
    <property type="entry name" value="Ig-like_fold"/>
</dbReference>
<dbReference type="Pfam" id="PF05593">
    <property type="entry name" value="RHS_repeat"/>
    <property type="match status" value="1"/>
</dbReference>
<dbReference type="GO" id="GO:0005576">
    <property type="term" value="C:extracellular region"/>
    <property type="evidence" value="ECO:0007669"/>
    <property type="project" value="UniProtKB-SubCell"/>
</dbReference>